<comment type="caution">
    <text evidence="2">The sequence shown here is derived from an EMBL/GenBank/DDBJ whole genome shotgun (WGS) entry which is preliminary data.</text>
</comment>
<proteinExistence type="predicted"/>
<dbReference type="GO" id="GO:0016651">
    <property type="term" value="F:oxidoreductase activity, acting on NAD(P)H"/>
    <property type="evidence" value="ECO:0007669"/>
    <property type="project" value="UniProtKB-ARBA"/>
</dbReference>
<dbReference type="InterPro" id="IPR008254">
    <property type="entry name" value="Flavodoxin/NO_synth"/>
</dbReference>
<dbReference type="RefSeq" id="WP_022026759.1">
    <property type="nucleotide sequence ID" value="NZ_CAUTUS010000001.1"/>
</dbReference>
<evidence type="ECO:0000259" key="1">
    <source>
        <dbReference type="Pfam" id="PF12641"/>
    </source>
</evidence>
<dbReference type="PANTHER" id="PTHR38030:SF2">
    <property type="entry name" value="PROTOPORPHYRINOGEN IX DEHYDROGENASE [QUINONE]"/>
    <property type="match status" value="1"/>
</dbReference>
<dbReference type="GO" id="GO:0009055">
    <property type="term" value="F:electron transfer activity"/>
    <property type="evidence" value="ECO:0007669"/>
    <property type="project" value="InterPro"/>
</dbReference>
<accession>A0A930BB27</accession>
<dbReference type="PROSITE" id="PS00201">
    <property type="entry name" value="FLAVODOXIN"/>
    <property type="match status" value="1"/>
</dbReference>
<dbReference type="Pfam" id="PF12641">
    <property type="entry name" value="Flavodoxin_3"/>
    <property type="match status" value="1"/>
</dbReference>
<dbReference type="InterPro" id="IPR052200">
    <property type="entry name" value="Protoporphyrinogen_IX_DH"/>
</dbReference>
<dbReference type="GO" id="GO:0070819">
    <property type="term" value="F:menaquinone-dependent protoporphyrinogen oxidase activity"/>
    <property type="evidence" value="ECO:0007669"/>
    <property type="project" value="TreeGrafter"/>
</dbReference>
<sequence>MKFLIVYSSKTGNTKKVAEALARVAPIGSEIHSIEEAGDADGFDVIFAGYWLDRGGVDEKMKKYLRTLHKKKIVLFETMGADPESEHAIIGFANAAMVLPEGNTVIGVFALQGEINPALLETMRTMGITTPHCGPEMEKCAAQAVGHPNKVDLEKAETYMKSFSEKCQRYFV</sequence>
<dbReference type="SUPFAM" id="SSF52218">
    <property type="entry name" value="Flavoproteins"/>
    <property type="match status" value="1"/>
</dbReference>
<dbReference type="GO" id="GO:0010181">
    <property type="term" value="F:FMN binding"/>
    <property type="evidence" value="ECO:0007669"/>
    <property type="project" value="InterPro"/>
</dbReference>
<dbReference type="InterPro" id="IPR029039">
    <property type="entry name" value="Flavoprotein-like_sf"/>
</dbReference>
<protein>
    <submittedName>
        <fullName evidence="2">Flavodoxin</fullName>
    </submittedName>
</protein>
<dbReference type="AlphaFoldDB" id="A0A930BB27"/>
<dbReference type="EMBL" id="JABZMK010000089">
    <property type="protein sequence ID" value="MBF1130047.1"/>
    <property type="molecule type" value="Genomic_DNA"/>
</dbReference>
<dbReference type="Gene3D" id="3.40.50.360">
    <property type="match status" value="1"/>
</dbReference>
<name>A0A930BB27_9FIRM</name>
<dbReference type="InterPro" id="IPR001226">
    <property type="entry name" value="Flavodoxin_CS"/>
</dbReference>
<evidence type="ECO:0000313" key="2">
    <source>
        <dbReference type="EMBL" id="MBF1130047.1"/>
    </source>
</evidence>
<dbReference type="GO" id="GO:0006783">
    <property type="term" value="P:heme biosynthetic process"/>
    <property type="evidence" value="ECO:0007669"/>
    <property type="project" value="TreeGrafter"/>
</dbReference>
<reference evidence="2" key="1">
    <citation type="submission" date="2020-04" db="EMBL/GenBank/DDBJ databases">
        <title>Deep metagenomics examines the oral microbiome during advanced dental caries in children, revealing novel taxa and co-occurrences with host molecules.</title>
        <authorList>
            <person name="Baker J.L."/>
            <person name="Morton J.T."/>
            <person name="Dinis M."/>
            <person name="Alvarez R."/>
            <person name="Tran N.C."/>
            <person name="Knight R."/>
            <person name="Edlund A."/>
        </authorList>
    </citation>
    <scope>NUCLEOTIDE SEQUENCE</scope>
    <source>
        <strain evidence="2">JCVI_32_bin.14</strain>
    </source>
</reference>
<feature type="domain" description="Flavodoxin-like" evidence="1">
    <location>
        <begin position="4"/>
        <end position="159"/>
    </location>
</feature>
<dbReference type="PANTHER" id="PTHR38030">
    <property type="entry name" value="PROTOPORPHYRINOGEN IX DEHYDROGENASE [MENAQUINONE]"/>
    <property type="match status" value="1"/>
</dbReference>
<evidence type="ECO:0000313" key="3">
    <source>
        <dbReference type="Proteomes" id="UP000757890"/>
    </source>
</evidence>
<dbReference type="Proteomes" id="UP000757890">
    <property type="component" value="Unassembled WGS sequence"/>
</dbReference>
<gene>
    <name evidence="2" type="ORF">HXL70_08445</name>
</gene>
<organism evidence="2 3">
    <name type="scientific">Dialister invisus</name>
    <dbReference type="NCBI Taxonomy" id="218538"/>
    <lineage>
        <taxon>Bacteria</taxon>
        <taxon>Bacillati</taxon>
        <taxon>Bacillota</taxon>
        <taxon>Negativicutes</taxon>
        <taxon>Veillonellales</taxon>
        <taxon>Veillonellaceae</taxon>
        <taxon>Dialister</taxon>
    </lineage>
</organism>